<reference evidence="2" key="2">
    <citation type="journal article" date="2024" name="Plant">
        <title>Genomic evolution and insights into agronomic trait innovations of Sesamum species.</title>
        <authorList>
            <person name="Miao H."/>
            <person name="Wang L."/>
            <person name="Qu L."/>
            <person name="Liu H."/>
            <person name="Sun Y."/>
            <person name="Le M."/>
            <person name="Wang Q."/>
            <person name="Wei S."/>
            <person name="Zheng Y."/>
            <person name="Lin W."/>
            <person name="Duan Y."/>
            <person name="Cao H."/>
            <person name="Xiong S."/>
            <person name="Wang X."/>
            <person name="Wei L."/>
            <person name="Li C."/>
            <person name="Ma Q."/>
            <person name="Ju M."/>
            <person name="Zhao R."/>
            <person name="Li G."/>
            <person name="Mu C."/>
            <person name="Tian Q."/>
            <person name="Mei H."/>
            <person name="Zhang T."/>
            <person name="Gao T."/>
            <person name="Zhang H."/>
        </authorList>
    </citation>
    <scope>NUCLEOTIDE SEQUENCE</scope>
    <source>
        <strain evidence="2">G02</strain>
    </source>
</reference>
<keyword evidence="1" id="KW-0812">Transmembrane</keyword>
<gene>
    <name evidence="2" type="ORF">Sradi_0636200</name>
</gene>
<keyword evidence="1" id="KW-1133">Transmembrane helix</keyword>
<accession>A0AAW2VLM2</accession>
<proteinExistence type="predicted"/>
<dbReference type="AlphaFoldDB" id="A0AAW2VLM2"/>
<feature type="transmembrane region" description="Helical" evidence="1">
    <location>
        <begin position="48"/>
        <end position="70"/>
    </location>
</feature>
<organism evidence="2">
    <name type="scientific">Sesamum radiatum</name>
    <name type="common">Black benniseed</name>
    <dbReference type="NCBI Taxonomy" id="300843"/>
    <lineage>
        <taxon>Eukaryota</taxon>
        <taxon>Viridiplantae</taxon>
        <taxon>Streptophyta</taxon>
        <taxon>Embryophyta</taxon>
        <taxon>Tracheophyta</taxon>
        <taxon>Spermatophyta</taxon>
        <taxon>Magnoliopsida</taxon>
        <taxon>eudicotyledons</taxon>
        <taxon>Gunneridae</taxon>
        <taxon>Pentapetalae</taxon>
        <taxon>asterids</taxon>
        <taxon>lamiids</taxon>
        <taxon>Lamiales</taxon>
        <taxon>Pedaliaceae</taxon>
        <taxon>Sesamum</taxon>
    </lineage>
</organism>
<reference evidence="2" key="1">
    <citation type="submission" date="2020-06" db="EMBL/GenBank/DDBJ databases">
        <authorList>
            <person name="Li T."/>
            <person name="Hu X."/>
            <person name="Zhang T."/>
            <person name="Song X."/>
            <person name="Zhang H."/>
            <person name="Dai N."/>
            <person name="Sheng W."/>
            <person name="Hou X."/>
            <person name="Wei L."/>
        </authorList>
    </citation>
    <scope>NUCLEOTIDE SEQUENCE</scope>
    <source>
        <strain evidence="2">G02</strain>
        <tissue evidence="2">Leaf</tissue>
    </source>
</reference>
<name>A0AAW2VLM2_SESRA</name>
<dbReference type="EMBL" id="JACGWJ010000003">
    <property type="protein sequence ID" value="KAL0430102.1"/>
    <property type="molecule type" value="Genomic_DNA"/>
</dbReference>
<evidence type="ECO:0000256" key="1">
    <source>
        <dbReference type="SAM" id="Phobius"/>
    </source>
</evidence>
<keyword evidence="1" id="KW-0472">Membrane</keyword>
<comment type="caution">
    <text evidence="2">The sequence shown here is derived from an EMBL/GenBank/DDBJ whole genome shotgun (WGS) entry which is preliminary data.</text>
</comment>
<sequence>MGVVPINRRGITYSLRLFRCRSIDGNSVGWAYCRNLCSNLDLDHPERVVMVGSTAMLVGMILVGLAVVVVESAVTSIYICYAEDPTLINRPDAVFFTQISETLHQRLQHRSLRPRELLRRRADEETPEAVLS</sequence>
<evidence type="ECO:0000313" key="2">
    <source>
        <dbReference type="EMBL" id="KAL0430102.1"/>
    </source>
</evidence>
<protein>
    <submittedName>
        <fullName evidence="2">Uncharacterized protein</fullName>
    </submittedName>
</protein>